<dbReference type="PANTHER" id="PTHR12532">
    <property type="entry name" value="TRANSLATIONAL ACTIVATOR OF CYTOCHROME C OXIDASE 1"/>
    <property type="match status" value="1"/>
</dbReference>
<dbReference type="Pfam" id="PF01709">
    <property type="entry name" value="Transcrip_reg"/>
    <property type="match status" value="1"/>
</dbReference>
<evidence type="ECO:0000259" key="8">
    <source>
        <dbReference type="Pfam" id="PF20772"/>
    </source>
</evidence>
<protein>
    <recommendedName>
        <fullName evidence="6">Probable transcriptional regulatory protein A7978_00125</fullName>
    </recommendedName>
</protein>
<dbReference type="PANTHER" id="PTHR12532:SF6">
    <property type="entry name" value="TRANSCRIPTIONAL REGULATORY PROTEIN YEBC-RELATED"/>
    <property type="match status" value="1"/>
</dbReference>
<dbReference type="OMA" id="NFDIPDE"/>
<feature type="domain" description="TACO1/YebC-like N-terminal" evidence="8">
    <location>
        <begin position="5"/>
        <end position="75"/>
    </location>
</feature>
<gene>
    <name evidence="9" type="ORF">A7978_00125</name>
</gene>
<reference evidence="9 10" key="1">
    <citation type="submission" date="2016-05" db="EMBL/GenBank/DDBJ databases">
        <title>Chromosome and linear plasmid sequence of a 2015 human isolate of tick-borne relapsing fever spirochete, Borrelia turicatae.</title>
        <authorList>
            <person name="Kingry L.C."/>
            <person name="Dhwani B."/>
            <person name="Replogle A."/>
            <person name="Sexton C."/>
            <person name="Rowe L."/>
            <person name="Stermole B.M."/>
            <person name="Christensen A.M."/>
            <person name="Schriefer M.E."/>
        </authorList>
    </citation>
    <scope>NUCLEOTIDE SEQUENCE [LARGE SCALE GENOMIC DNA]</scope>
    <source>
        <strain evidence="9 10">BTE5EL</strain>
    </source>
</reference>
<dbReference type="Proteomes" id="UP000264231">
    <property type="component" value="Chromosome"/>
</dbReference>
<dbReference type="FunFam" id="1.10.10.200:FF:000002">
    <property type="entry name" value="Probable transcriptional regulatory protein CLM62_37755"/>
    <property type="match status" value="1"/>
</dbReference>
<feature type="domain" description="TACO1/YebC-like second and third" evidence="7">
    <location>
        <begin position="83"/>
        <end position="237"/>
    </location>
</feature>
<sequence length="244" mass="26959">MSGHSKWSTIKRKKGALDAKRNKIFTKLIREISIAAKMGGGDIESNSRLRLAVNKARVSNMPKDNIEKAIKKGSGDDNIGSEYFELTYEAYAPHGVALIIKCLTDNKNRTASEVRSVLSKSGGSLGAPGSVSYMFHKKGLISYSLDKYPEDEIIELALEAGAEDIYSEGSQIEVITSAENFEAISSFLRTKFEEDIAEIALIPGNKLSLNKEQMDKVLALIEKLEDFDDVQEVVHNLEIIDEIN</sequence>
<dbReference type="GO" id="GO:0005829">
    <property type="term" value="C:cytosol"/>
    <property type="evidence" value="ECO:0007669"/>
    <property type="project" value="TreeGrafter"/>
</dbReference>
<evidence type="ECO:0000256" key="6">
    <source>
        <dbReference type="HAMAP-Rule" id="MF_00693"/>
    </source>
</evidence>
<dbReference type="InterPro" id="IPR017856">
    <property type="entry name" value="Integrase-like_N"/>
</dbReference>
<evidence type="ECO:0000256" key="5">
    <source>
        <dbReference type="ARBA" id="ARBA00023163"/>
    </source>
</evidence>
<dbReference type="InterPro" id="IPR049083">
    <property type="entry name" value="TACO1_YebC_N"/>
</dbReference>
<dbReference type="AlphaFoldDB" id="A0A172XA77"/>
<evidence type="ECO:0000313" key="10">
    <source>
        <dbReference type="Proteomes" id="UP000264231"/>
    </source>
</evidence>
<name>A0A172XA77_BORTU</name>
<keyword evidence="2 6" id="KW-0963">Cytoplasm</keyword>
<dbReference type="SUPFAM" id="SSF75625">
    <property type="entry name" value="YebC-like"/>
    <property type="match status" value="1"/>
</dbReference>
<comment type="subcellular location">
    <subcellularLocation>
        <location evidence="6">Cytoplasm</location>
    </subcellularLocation>
</comment>
<dbReference type="NCBIfam" id="NF001030">
    <property type="entry name" value="PRK00110.1"/>
    <property type="match status" value="1"/>
</dbReference>
<dbReference type="EMBL" id="CP015629">
    <property type="protein sequence ID" value="ANF33543.1"/>
    <property type="molecule type" value="Genomic_DNA"/>
</dbReference>
<dbReference type="GO" id="GO:0006355">
    <property type="term" value="P:regulation of DNA-templated transcription"/>
    <property type="evidence" value="ECO:0007669"/>
    <property type="project" value="UniProtKB-UniRule"/>
</dbReference>
<evidence type="ECO:0000256" key="1">
    <source>
        <dbReference type="ARBA" id="ARBA00008724"/>
    </source>
</evidence>
<dbReference type="Gene3D" id="1.10.10.200">
    <property type="match status" value="1"/>
</dbReference>
<dbReference type="InterPro" id="IPR002876">
    <property type="entry name" value="Transcrip_reg_TACO1-like"/>
</dbReference>
<keyword evidence="5 6" id="KW-0804">Transcription</keyword>
<dbReference type="HAMAP" id="MF_00693">
    <property type="entry name" value="Transcrip_reg_TACO1"/>
    <property type="match status" value="1"/>
</dbReference>
<keyword evidence="4 6" id="KW-0238">DNA-binding</keyword>
<evidence type="ECO:0000313" key="9">
    <source>
        <dbReference type="EMBL" id="ANF33543.1"/>
    </source>
</evidence>
<dbReference type="Gene3D" id="3.30.70.980">
    <property type="match status" value="2"/>
</dbReference>
<evidence type="ECO:0000259" key="7">
    <source>
        <dbReference type="Pfam" id="PF01709"/>
    </source>
</evidence>
<dbReference type="RefSeq" id="WP_011771989.1">
    <property type="nucleotide sequence ID" value="NZ_CP015629.1"/>
</dbReference>
<keyword evidence="3 6" id="KW-0805">Transcription regulation</keyword>
<evidence type="ECO:0000256" key="4">
    <source>
        <dbReference type="ARBA" id="ARBA00023125"/>
    </source>
</evidence>
<evidence type="ECO:0000256" key="2">
    <source>
        <dbReference type="ARBA" id="ARBA00022490"/>
    </source>
</evidence>
<dbReference type="InterPro" id="IPR029072">
    <property type="entry name" value="YebC-like"/>
</dbReference>
<accession>A0A172XA77</accession>
<dbReference type="InterPro" id="IPR048300">
    <property type="entry name" value="TACO1_YebC-like_2nd/3rd_dom"/>
</dbReference>
<dbReference type="SMR" id="A0A172XA77"/>
<comment type="similarity">
    <text evidence="1 6">Belongs to the TACO1 family.</text>
</comment>
<dbReference type="InterPro" id="IPR026564">
    <property type="entry name" value="Transcrip_reg_TACO1-like_dom3"/>
</dbReference>
<dbReference type="GO" id="GO:0003677">
    <property type="term" value="F:DNA binding"/>
    <property type="evidence" value="ECO:0007669"/>
    <property type="project" value="UniProtKB-UniRule"/>
</dbReference>
<dbReference type="Pfam" id="PF20772">
    <property type="entry name" value="TACO1_YebC_N"/>
    <property type="match status" value="1"/>
</dbReference>
<evidence type="ECO:0000256" key="3">
    <source>
        <dbReference type="ARBA" id="ARBA00023015"/>
    </source>
</evidence>
<dbReference type="NCBIfam" id="TIGR01033">
    <property type="entry name" value="YebC/PmpR family DNA-binding transcriptional regulator"/>
    <property type="match status" value="1"/>
</dbReference>
<dbReference type="NCBIfam" id="NF009044">
    <property type="entry name" value="PRK12378.1"/>
    <property type="match status" value="1"/>
</dbReference>
<proteinExistence type="inferred from homology"/>
<organism evidence="9 10">
    <name type="scientific">Borrelia turicatae</name>
    <dbReference type="NCBI Taxonomy" id="142"/>
    <lineage>
        <taxon>Bacteria</taxon>
        <taxon>Pseudomonadati</taxon>
        <taxon>Spirochaetota</taxon>
        <taxon>Spirochaetia</taxon>
        <taxon>Spirochaetales</taxon>
        <taxon>Borreliaceae</taxon>
        <taxon>Borrelia</taxon>
    </lineage>
</organism>